<keyword evidence="2" id="KW-1185">Reference proteome</keyword>
<accession>A0A8J5VBY2</accession>
<protein>
    <submittedName>
        <fullName evidence="1">Uncharacterized protein</fullName>
    </submittedName>
</protein>
<organism evidence="1 2">
    <name type="scientific">Zizania palustris</name>
    <name type="common">Northern wild rice</name>
    <dbReference type="NCBI Taxonomy" id="103762"/>
    <lineage>
        <taxon>Eukaryota</taxon>
        <taxon>Viridiplantae</taxon>
        <taxon>Streptophyta</taxon>
        <taxon>Embryophyta</taxon>
        <taxon>Tracheophyta</taxon>
        <taxon>Spermatophyta</taxon>
        <taxon>Magnoliopsida</taxon>
        <taxon>Liliopsida</taxon>
        <taxon>Poales</taxon>
        <taxon>Poaceae</taxon>
        <taxon>BOP clade</taxon>
        <taxon>Oryzoideae</taxon>
        <taxon>Oryzeae</taxon>
        <taxon>Zizaniinae</taxon>
        <taxon>Zizania</taxon>
    </lineage>
</organism>
<dbReference type="EMBL" id="JAAALK010000287">
    <property type="protein sequence ID" value="KAG8059955.1"/>
    <property type="molecule type" value="Genomic_DNA"/>
</dbReference>
<reference evidence="1" key="1">
    <citation type="journal article" date="2021" name="bioRxiv">
        <title>Whole Genome Assembly and Annotation of Northern Wild Rice, Zizania palustris L., Supports a Whole Genome Duplication in the Zizania Genus.</title>
        <authorList>
            <person name="Haas M."/>
            <person name="Kono T."/>
            <person name="Macchietto M."/>
            <person name="Millas R."/>
            <person name="McGilp L."/>
            <person name="Shao M."/>
            <person name="Duquette J."/>
            <person name="Hirsch C.N."/>
            <person name="Kimball J."/>
        </authorList>
    </citation>
    <scope>NUCLEOTIDE SEQUENCE</scope>
    <source>
        <tissue evidence="1">Fresh leaf tissue</tissue>
    </source>
</reference>
<reference evidence="1" key="2">
    <citation type="submission" date="2021-02" db="EMBL/GenBank/DDBJ databases">
        <authorList>
            <person name="Kimball J.A."/>
            <person name="Haas M.W."/>
            <person name="Macchietto M."/>
            <person name="Kono T."/>
            <person name="Duquette J."/>
            <person name="Shao M."/>
        </authorList>
    </citation>
    <scope>NUCLEOTIDE SEQUENCE</scope>
    <source>
        <tissue evidence="1">Fresh leaf tissue</tissue>
    </source>
</reference>
<evidence type="ECO:0000313" key="1">
    <source>
        <dbReference type="EMBL" id="KAG8059955.1"/>
    </source>
</evidence>
<name>A0A8J5VBY2_ZIZPA</name>
<proteinExistence type="predicted"/>
<gene>
    <name evidence="1" type="ORF">GUJ93_ZPchr0002g23910</name>
</gene>
<comment type="caution">
    <text evidence="1">The sequence shown here is derived from an EMBL/GenBank/DDBJ whole genome shotgun (WGS) entry which is preliminary data.</text>
</comment>
<dbReference type="AlphaFoldDB" id="A0A8J5VBY2"/>
<dbReference type="OrthoDB" id="1304043at2759"/>
<dbReference type="Proteomes" id="UP000729402">
    <property type="component" value="Unassembled WGS sequence"/>
</dbReference>
<sequence length="198" mass="21037">MASRCFFPREAEAGSRHQHHSQSKAAAEALEQLHNGGRVLSREDVGGAVRVKIVVSKRELKHMVAALGGGGEAAAAAAAVAAGERHRQRAAGGGGGGAGGPGAEQRLQLLRRRSMRRAAEAARRMQANGEWEPGLQSIPEEMYVYSAVDLFRCGGDSAARRGLRSSSHRRPPDLLPSFARLSPAGIWIFFSASPSHPE</sequence>
<evidence type="ECO:0000313" key="2">
    <source>
        <dbReference type="Proteomes" id="UP000729402"/>
    </source>
</evidence>